<gene>
    <name evidence="2" type="ORF">MTR64_11780</name>
</gene>
<organism evidence="2 3">
    <name type="scientific">Novosphingobium album</name>
    <name type="common">ex Hu et al. 2023</name>
    <dbReference type="NCBI Taxonomy" id="2930093"/>
    <lineage>
        <taxon>Bacteria</taxon>
        <taxon>Pseudomonadati</taxon>
        <taxon>Pseudomonadota</taxon>
        <taxon>Alphaproteobacteria</taxon>
        <taxon>Sphingomonadales</taxon>
        <taxon>Sphingomonadaceae</taxon>
        <taxon>Novosphingobium</taxon>
    </lineage>
</organism>
<dbReference type="EMBL" id="JALHLE010000017">
    <property type="protein sequence ID" value="MCJ2179250.1"/>
    <property type="molecule type" value="Genomic_DNA"/>
</dbReference>
<reference evidence="2" key="1">
    <citation type="submission" date="2022-03" db="EMBL/GenBank/DDBJ databases">
        <title>Identification of a novel bacterium isolated from mangrove sediments.</title>
        <authorList>
            <person name="Pan X."/>
        </authorList>
    </citation>
    <scope>NUCLEOTIDE SEQUENCE</scope>
    <source>
        <strain evidence="2">B2580</strain>
    </source>
</reference>
<name>A0ABT0B2W7_9SPHN</name>
<keyword evidence="3" id="KW-1185">Reference proteome</keyword>
<dbReference type="RefSeq" id="WP_243994066.1">
    <property type="nucleotide sequence ID" value="NZ_JALHLE010000017.1"/>
</dbReference>
<evidence type="ECO:0000259" key="1">
    <source>
        <dbReference type="Pfam" id="PF02954"/>
    </source>
</evidence>
<evidence type="ECO:0000313" key="3">
    <source>
        <dbReference type="Proteomes" id="UP001162880"/>
    </source>
</evidence>
<feature type="domain" description="DNA binding HTH" evidence="1">
    <location>
        <begin position="3"/>
        <end position="38"/>
    </location>
</feature>
<dbReference type="InterPro" id="IPR002197">
    <property type="entry name" value="HTH_Fis"/>
</dbReference>
<protein>
    <submittedName>
        <fullName evidence="2">Helix-turn-helix domain-containing protein</fullName>
    </submittedName>
</protein>
<comment type="caution">
    <text evidence="2">The sequence shown here is derived from an EMBL/GenBank/DDBJ whole genome shotgun (WGS) entry which is preliminary data.</text>
</comment>
<proteinExistence type="predicted"/>
<dbReference type="Gene3D" id="1.10.10.60">
    <property type="entry name" value="Homeodomain-like"/>
    <property type="match status" value="1"/>
</dbReference>
<dbReference type="Pfam" id="PF02954">
    <property type="entry name" value="HTH_8"/>
    <property type="match status" value="1"/>
</dbReference>
<accession>A0ABT0B2W7</accession>
<evidence type="ECO:0000313" key="2">
    <source>
        <dbReference type="EMBL" id="MCJ2179250.1"/>
    </source>
</evidence>
<dbReference type="SUPFAM" id="SSF46689">
    <property type="entry name" value="Homeodomain-like"/>
    <property type="match status" value="1"/>
</dbReference>
<dbReference type="InterPro" id="IPR009057">
    <property type="entry name" value="Homeodomain-like_sf"/>
</dbReference>
<dbReference type="Proteomes" id="UP001162880">
    <property type="component" value="Unassembled WGS sequence"/>
</dbReference>
<sequence length="46" mass="4853">DGERAVLRQALARSNGNVAAAARLLGIGRATMYRRMERAGMAGGVH</sequence>
<dbReference type="PRINTS" id="PR01590">
    <property type="entry name" value="HTHFIS"/>
</dbReference>
<feature type="non-terminal residue" evidence="2">
    <location>
        <position position="1"/>
    </location>
</feature>